<evidence type="ECO:0008006" key="4">
    <source>
        <dbReference type="Google" id="ProtNLM"/>
    </source>
</evidence>
<gene>
    <name evidence="2" type="ORF">CYY_008917</name>
</gene>
<comment type="caution">
    <text evidence="2">The sequence shown here is derived from an EMBL/GenBank/DDBJ whole genome shotgun (WGS) entry which is preliminary data.</text>
</comment>
<reference evidence="2" key="1">
    <citation type="submission" date="2020-01" db="EMBL/GenBank/DDBJ databases">
        <title>Development of genomics and gene disruption for Polysphondylium violaceum indicates a role for the polyketide synthase stlB in stalk morphogenesis.</title>
        <authorList>
            <person name="Narita B."/>
            <person name="Kawabe Y."/>
            <person name="Kin K."/>
            <person name="Saito T."/>
            <person name="Gibbs R."/>
            <person name="Kuspa A."/>
            <person name="Muzny D."/>
            <person name="Queller D."/>
            <person name="Richards S."/>
            <person name="Strassman J."/>
            <person name="Sucgang R."/>
            <person name="Worley K."/>
            <person name="Schaap P."/>
        </authorList>
    </citation>
    <scope>NUCLEOTIDE SEQUENCE</scope>
    <source>
        <strain evidence="2">QSvi11</strain>
    </source>
</reference>
<evidence type="ECO:0000313" key="2">
    <source>
        <dbReference type="EMBL" id="KAF2069765.1"/>
    </source>
</evidence>
<dbReference type="Proteomes" id="UP000695562">
    <property type="component" value="Unassembled WGS sequence"/>
</dbReference>
<sequence length="314" mass="34569">MKYSTILLLLSFIAFICVSQCQEPSQTLFDINTSSNTLSATTFGSKVSNSTKISVDGKIVAVVEGNFKTFENKYVVYLDTNQEFNLGYINVETGIVSQISTYQIPIFLTLNSFVASSFSYDVMSQRLFCLAVFNTKVYMVTLNVQSTAQVVDTGMISTTNVISGSLDPVTLTYYIMTVAKNQYVVSTFNTQNQKISTPTALKGKWFVYSDYQSSIVAFGSNVFIVQLFPPGNSYVFQVVLNDPLPKTVQLANINYHANFYSSLVSTINSQYIYFVATGAGVLNSVLTAYALDGSIVSTVQLPYATNTNDIIFAQ</sequence>
<dbReference type="AlphaFoldDB" id="A0A8J4UWJ5"/>
<feature type="signal peptide" evidence="1">
    <location>
        <begin position="1"/>
        <end position="21"/>
    </location>
</feature>
<organism evidence="2 3">
    <name type="scientific">Polysphondylium violaceum</name>
    <dbReference type="NCBI Taxonomy" id="133409"/>
    <lineage>
        <taxon>Eukaryota</taxon>
        <taxon>Amoebozoa</taxon>
        <taxon>Evosea</taxon>
        <taxon>Eumycetozoa</taxon>
        <taxon>Dictyostelia</taxon>
        <taxon>Dictyosteliales</taxon>
        <taxon>Dictyosteliaceae</taxon>
        <taxon>Polysphondylium</taxon>
    </lineage>
</organism>
<feature type="chain" id="PRO_5035269987" description="Transmembrane protein" evidence="1">
    <location>
        <begin position="22"/>
        <end position="314"/>
    </location>
</feature>
<evidence type="ECO:0000256" key="1">
    <source>
        <dbReference type="SAM" id="SignalP"/>
    </source>
</evidence>
<evidence type="ECO:0000313" key="3">
    <source>
        <dbReference type="Proteomes" id="UP000695562"/>
    </source>
</evidence>
<dbReference type="EMBL" id="AJWJ01000598">
    <property type="protein sequence ID" value="KAF2069765.1"/>
    <property type="molecule type" value="Genomic_DNA"/>
</dbReference>
<keyword evidence="3" id="KW-1185">Reference proteome</keyword>
<name>A0A8J4UWJ5_9MYCE</name>
<accession>A0A8J4UWJ5</accession>
<proteinExistence type="predicted"/>
<protein>
    <recommendedName>
        <fullName evidence="4">Transmembrane protein</fullName>
    </recommendedName>
</protein>
<keyword evidence="1" id="KW-0732">Signal</keyword>